<organism evidence="5 6">
    <name type="scientific">Sneathiella marina</name>
    <dbReference type="NCBI Taxonomy" id="2950108"/>
    <lineage>
        <taxon>Bacteria</taxon>
        <taxon>Pseudomonadati</taxon>
        <taxon>Pseudomonadota</taxon>
        <taxon>Alphaproteobacteria</taxon>
        <taxon>Sneathiellales</taxon>
        <taxon>Sneathiellaceae</taxon>
        <taxon>Sneathiella</taxon>
    </lineage>
</organism>
<protein>
    <submittedName>
        <fullName evidence="5">OprD family porin</fullName>
    </submittedName>
</protein>
<dbReference type="PANTHER" id="PTHR34596">
    <property type="entry name" value="CHITOPORIN"/>
    <property type="match status" value="1"/>
</dbReference>
<dbReference type="Proteomes" id="UP001056291">
    <property type="component" value="Chromosome"/>
</dbReference>
<evidence type="ECO:0000256" key="2">
    <source>
        <dbReference type="ARBA" id="ARBA00022448"/>
    </source>
</evidence>
<proteinExistence type="inferred from homology"/>
<dbReference type="PANTHER" id="PTHR34596:SF2">
    <property type="entry name" value="CHITOPORIN"/>
    <property type="match status" value="1"/>
</dbReference>
<evidence type="ECO:0000256" key="1">
    <source>
        <dbReference type="ARBA" id="ARBA00009075"/>
    </source>
</evidence>
<evidence type="ECO:0000313" key="5">
    <source>
        <dbReference type="EMBL" id="USG59687.1"/>
    </source>
</evidence>
<dbReference type="EMBL" id="CP098747">
    <property type="protein sequence ID" value="USG59687.1"/>
    <property type="molecule type" value="Genomic_DNA"/>
</dbReference>
<dbReference type="InterPro" id="IPR023614">
    <property type="entry name" value="Porin_dom_sf"/>
</dbReference>
<feature type="chain" id="PRO_5045661216" evidence="4">
    <location>
        <begin position="35"/>
        <end position="416"/>
    </location>
</feature>
<evidence type="ECO:0000313" key="6">
    <source>
        <dbReference type="Proteomes" id="UP001056291"/>
    </source>
</evidence>
<dbReference type="RefSeq" id="WP_251932457.1">
    <property type="nucleotide sequence ID" value="NZ_CP098747.1"/>
</dbReference>
<keyword evidence="6" id="KW-1185">Reference proteome</keyword>
<dbReference type="Gene3D" id="2.40.160.10">
    <property type="entry name" value="Porin"/>
    <property type="match status" value="1"/>
</dbReference>
<sequence>MADKKSKKQLTSHRLATAFLLPSILIFPAQMTFAADVGEFEIKLKTYYFNRDKDQDNPDSVAFTQGLMLYYNSPYLNDFVNLNAAGFANLKLVGESGKGGSGLLQVQPDGSQTSYAKLGELNLDFKLPKNGNLIIGRKQLTYPLKNDINNRATPAASQAAVLTYDIGGTTLYALASDRGSPKTVTKFNKYQDNNGDDFIVYIAGAKHEFENSLFIEASAGHADNVMNRAYLDVQYPITLNDDYTLKLDAHQYFGWADGEGAVANVGSDYYSSLTSLVGHLSAHNARFTLGFQNVSGDSHQVSWDGGVNDENSYKTWHSVTRLDFDRGGERTYIVRLDYDLKDFIEGLTSMVRYTSGHNIKRNDGQRGSEWERDFVLTYRPPMLPDLSFSWINGYVKSSETYNSVENRIIVNYAIKY</sequence>
<keyword evidence="3 4" id="KW-0732">Signal</keyword>
<dbReference type="Pfam" id="PF03573">
    <property type="entry name" value="OprD"/>
    <property type="match status" value="1"/>
</dbReference>
<keyword evidence="2" id="KW-0813">Transport</keyword>
<evidence type="ECO:0000256" key="4">
    <source>
        <dbReference type="SAM" id="SignalP"/>
    </source>
</evidence>
<evidence type="ECO:0000256" key="3">
    <source>
        <dbReference type="ARBA" id="ARBA00022729"/>
    </source>
</evidence>
<gene>
    <name evidence="5" type="ORF">NBZ79_10885</name>
</gene>
<dbReference type="InterPro" id="IPR005318">
    <property type="entry name" value="OM_porin_bac"/>
</dbReference>
<accession>A0ABY4W1H2</accession>
<comment type="similarity">
    <text evidence="1">Belongs to the outer membrane porin (Opr) (TC 1.B.25) family.</text>
</comment>
<reference evidence="5" key="1">
    <citation type="submission" date="2022-06" db="EMBL/GenBank/DDBJ databases">
        <title>Sneathiella actinostolidae sp. nov., isolated from a sea anemonein the Western Pacific Ocean.</title>
        <authorList>
            <person name="Wei M.J."/>
        </authorList>
    </citation>
    <scope>NUCLEOTIDE SEQUENCE</scope>
    <source>
        <strain evidence="5">PHK-P5</strain>
    </source>
</reference>
<name>A0ABY4W1H2_9PROT</name>
<feature type="signal peptide" evidence="4">
    <location>
        <begin position="1"/>
        <end position="34"/>
    </location>
</feature>